<feature type="transmembrane region" description="Helical" evidence="7">
    <location>
        <begin position="250"/>
        <end position="268"/>
    </location>
</feature>
<evidence type="ECO:0000256" key="6">
    <source>
        <dbReference type="ARBA" id="ARBA00023136"/>
    </source>
</evidence>
<dbReference type="Proteomes" id="UP000012174">
    <property type="component" value="Unassembled WGS sequence"/>
</dbReference>
<evidence type="ECO:0000256" key="5">
    <source>
        <dbReference type="ARBA" id="ARBA00022989"/>
    </source>
</evidence>
<dbReference type="InterPro" id="IPR003663">
    <property type="entry name" value="Sugar/inositol_transpt"/>
</dbReference>
<feature type="transmembrane region" description="Helical" evidence="7">
    <location>
        <begin position="90"/>
        <end position="109"/>
    </location>
</feature>
<dbReference type="HOGENOM" id="CLU_001265_30_12_1"/>
<evidence type="ECO:0000256" key="4">
    <source>
        <dbReference type="ARBA" id="ARBA00022692"/>
    </source>
</evidence>
<feature type="transmembrane region" description="Helical" evidence="7">
    <location>
        <begin position="7"/>
        <end position="32"/>
    </location>
</feature>
<evidence type="ECO:0000256" key="2">
    <source>
        <dbReference type="ARBA" id="ARBA00010992"/>
    </source>
</evidence>
<dbReference type="KEGG" id="ela:UCREL1_6256"/>
<dbReference type="GO" id="GO:0005351">
    <property type="term" value="F:carbohydrate:proton symporter activity"/>
    <property type="evidence" value="ECO:0007669"/>
    <property type="project" value="TreeGrafter"/>
</dbReference>
<keyword evidence="5 7" id="KW-1133">Transmembrane helix</keyword>
<keyword evidence="6 7" id="KW-0472">Membrane</keyword>
<feature type="domain" description="Major facilitator superfamily (MFS) profile" evidence="8">
    <location>
        <begin position="10"/>
        <end position="412"/>
    </location>
</feature>
<sequence>MKKFGNIYVIAATAVIGGALFGFDISSMSAIISTQPYKCQFNRSPYFDEKGECLGPDDNVQGGITASMPGGSWLGALVSGFLSDIFGRKTSIQVGAVIWVVGCVLVCASQNIPMLIVGRIVNGFSVGICSAQVPVYISEISPPSLRGRLIAKKDRWDEARDVLILVHGKGDPNSPFVARELSDIREVVEFERHNADVTFFELLKPNMINRTHIGVFTQIWSQLTGMNVMMYYITYIFAMAGLSGNELLPSGIQFIINVVMTVPALIWMDRWGRRPTLLVGAFFMCLWQCVNAGLFATHSRLARENEFSTPAISMVIGGTASKAVIASTYLFVASYAPTWGPVSWTYPSELYPLRVRGKAVALATSANWAFNFALAFFVPPAFHNITWKTYVLFAVFCFTMFIHVFFMFPETANKPLEDVIDIFDDTKPGSVKFIGTPAWRTHNQRKEILRVERNEVSDEKLGVDHKEISAV</sequence>
<comment type="subcellular location">
    <subcellularLocation>
        <location evidence="1">Membrane</location>
        <topology evidence="1">Multi-pass membrane protein</topology>
    </subcellularLocation>
</comment>
<dbReference type="Pfam" id="PF00083">
    <property type="entry name" value="Sugar_tr"/>
    <property type="match status" value="2"/>
</dbReference>
<dbReference type="EMBL" id="KB706595">
    <property type="protein sequence ID" value="EMR66717.1"/>
    <property type="molecule type" value="Genomic_DNA"/>
</dbReference>
<reference evidence="10" key="1">
    <citation type="journal article" date="2013" name="Genome Announc.">
        <title>Draft genome sequence of the grapevine dieback fungus Eutypa lata UCR-EL1.</title>
        <authorList>
            <person name="Blanco-Ulate B."/>
            <person name="Rolshausen P.E."/>
            <person name="Cantu D."/>
        </authorList>
    </citation>
    <scope>NUCLEOTIDE SEQUENCE [LARGE SCALE GENOMIC DNA]</scope>
    <source>
        <strain evidence="10">UCR-EL1</strain>
    </source>
</reference>
<proteinExistence type="inferred from homology"/>
<evidence type="ECO:0000259" key="8">
    <source>
        <dbReference type="PROSITE" id="PS50850"/>
    </source>
</evidence>
<dbReference type="GO" id="GO:0016020">
    <property type="term" value="C:membrane"/>
    <property type="evidence" value="ECO:0007669"/>
    <property type="project" value="UniProtKB-SubCell"/>
</dbReference>
<comment type="similarity">
    <text evidence="2">Belongs to the major facilitator superfamily. Sugar transporter (TC 2.A.1.1) family.</text>
</comment>
<feature type="transmembrane region" description="Helical" evidence="7">
    <location>
        <begin position="315"/>
        <end position="338"/>
    </location>
</feature>
<keyword evidence="10" id="KW-1185">Reference proteome</keyword>
<dbReference type="SUPFAM" id="SSF103473">
    <property type="entry name" value="MFS general substrate transporter"/>
    <property type="match status" value="1"/>
</dbReference>
<organism evidence="9 10">
    <name type="scientific">Eutypa lata (strain UCR-EL1)</name>
    <name type="common">Grapevine dieback disease fungus</name>
    <name type="synonym">Eutypa armeniacae</name>
    <dbReference type="NCBI Taxonomy" id="1287681"/>
    <lineage>
        <taxon>Eukaryota</taxon>
        <taxon>Fungi</taxon>
        <taxon>Dikarya</taxon>
        <taxon>Ascomycota</taxon>
        <taxon>Pezizomycotina</taxon>
        <taxon>Sordariomycetes</taxon>
        <taxon>Xylariomycetidae</taxon>
        <taxon>Xylariales</taxon>
        <taxon>Diatrypaceae</taxon>
        <taxon>Eutypa</taxon>
    </lineage>
</organism>
<dbReference type="InterPro" id="IPR036259">
    <property type="entry name" value="MFS_trans_sf"/>
</dbReference>
<dbReference type="InterPro" id="IPR005829">
    <property type="entry name" value="Sugar_transporter_CS"/>
</dbReference>
<evidence type="ECO:0000313" key="9">
    <source>
        <dbReference type="EMBL" id="EMR66717.1"/>
    </source>
</evidence>
<dbReference type="Gene3D" id="1.20.1250.20">
    <property type="entry name" value="MFS general substrate transporter like domains"/>
    <property type="match status" value="2"/>
</dbReference>
<evidence type="ECO:0000256" key="7">
    <source>
        <dbReference type="SAM" id="Phobius"/>
    </source>
</evidence>
<evidence type="ECO:0000256" key="1">
    <source>
        <dbReference type="ARBA" id="ARBA00004141"/>
    </source>
</evidence>
<evidence type="ECO:0000256" key="3">
    <source>
        <dbReference type="ARBA" id="ARBA00022448"/>
    </source>
</evidence>
<dbReference type="PANTHER" id="PTHR48022">
    <property type="entry name" value="PLASTIDIC GLUCOSE TRANSPORTER 4"/>
    <property type="match status" value="1"/>
</dbReference>
<feature type="transmembrane region" description="Helical" evidence="7">
    <location>
        <begin position="275"/>
        <end position="295"/>
    </location>
</feature>
<dbReference type="eggNOG" id="KOG0254">
    <property type="taxonomic scope" value="Eukaryota"/>
</dbReference>
<keyword evidence="3" id="KW-0813">Transport</keyword>
<feature type="transmembrane region" description="Helical" evidence="7">
    <location>
        <begin position="390"/>
        <end position="408"/>
    </location>
</feature>
<protein>
    <submittedName>
        <fullName evidence="9">Putative high-affinity glucose transporter protein</fullName>
    </submittedName>
</protein>
<evidence type="ECO:0000313" key="10">
    <source>
        <dbReference type="Proteomes" id="UP000012174"/>
    </source>
</evidence>
<feature type="transmembrane region" description="Helical" evidence="7">
    <location>
        <begin position="213"/>
        <end position="238"/>
    </location>
</feature>
<keyword evidence="4 7" id="KW-0812">Transmembrane</keyword>
<dbReference type="OrthoDB" id="4142200at2759"/>
<dbReference type="InterPro" id="IPR005828">
    <property type="entry name" value="MFS_sugar_transport-like"/>
</dbReference>
<dbReference type="PANTHER" id="PTHR48022:SF7">
    <property type="entry name" value="MAJOR FACILITATOR SUPERFAMILY (MFS) PROFILE DOMAIN-CONTAINING PROTEIN-RELATED"/>
    <property type="match status" value="1"/>
</dbReference>
<dbReference type="PROSITE" id="PS00217">
    <property type="entry name" value="SUGAR_TRANSPORT_2"/>
    <property type="match status" value="1"/>
</dbReference>
<keyword evidence="9" id="KW-0762">Sugar transport</keyword>
<dbReference type="PRINTS" id="PR00171">
    <property type="entry name" value="SUGRTRNSPORT"/>
</dbReference>
<dbReference type="InterPro" id="IPR050360">
    <property type="entry name" value="MFS_Sugar_Transporters"/>
</dbReference>
<dbReference type="InterPro" id="IPR020846">
    <property type="entry name" value="MFS_dom"/>
</dbReference>
<dbReference type="PROSITE" id="PS00216">
    <property type="entry name" value="SUGAR_TRANSPORT_1"/>
    <property type="match status" value="2"/>
</dbReference>
<name>M7SR64_EUTLA</name>
<dbReference type="AlphaFoldDB" id="M7SR64"/>
<accession>M7SR64</accession>
<gene>
    <name evidence="9" type="ORF">UCREL1_6256</name>
</gene>
<dbReference type="PROSITE" id="PS50850">
    <property type="entry name" value="MFS"/>
    <property type="match status" value="1"/>
</dbReference>
<feature type="transmembrane region" description="Helical" evidence="7">
    <location>
        <begin position="359"/>
        <end position="378"/>
    </location>
</feature>